<name>A0A0D0BYY1_9AGAR</name>
<accession>A0A0D0BYY1</accession>
<evidence type="ECO:0000313" key="2">
    <source>
        <dbReference type="EMBL" id="KIK55089.1"/>
    </source>
</evidence>
<sequence>MDRRPFSKLGIRNYVNFRLRVLQMDCPLDSYVAIQDGNSRMGYVGCNDGAGSAVKAESEDREGGEGGSDVPDDQKL</sequence>
<dbReference type="Proteomes" id="UP000053593">
    <property type="component" value="Unassembled WGS sequence"/>
</dbReference>
<evidence type="ECO:0000313" key="3">
    <source>
        <dbReference type="Proteomes" id="UP000053593"/>
    </source>
</evidence>
<evidence type="ECO:0000256" key="1">
    <source>
        <dbReference type="SAM" id="MobiDB-lite"/>
    </source>
</evidence>
<protein>
    <submittedName>
        <fullName evidence="2">Uncharacterized protein</fullName>
    </submittedName>
</protein>
<organism evidence="2 3">
    <name type="scientific">Collybiopsis luxurians FD-317 M1</name>
    <dbReference type="NCBI Taxonomy" id="944289"/>
    <lineage>
        <taxon>Eukaryota</taxon>
        <taxon>Fungi</taxon>
        <taxon>Dikarya</taxon>
        <taxon>Basidiomycota</taxon>
        <taxon>Agaricomycotina</taxon>
        <taxon>Agaricomycetes</taxon>
        <taxon>Agaricomycetidae</taxon>
        <taxon>Agaricales</taxon>
        <taxon>Marasmiineae</taxon>
        <taxon>Omphalotaceae</taxon>
        <taxon>Collybiopsis</taxon>
        <taxon>Collybiopsis luxurians</taxon>
    </lineage>
</organism>
<keyword evidence="3" id="KW-1185">Reference proteome</keyword>
<dbReference type="EMBL" id="KN834809">
    <property type="protein sequence ID" value="KIK55089.1"/>
    <property type="molecule type" value="Genomic_DNA"/>
</dbReference>
<dbReference type="HOGENOM" id="CLU_2654750_0_0_1"/>
<feature type="region of interest" description="Disordered" evidence="1">
    <location>
        <begin position="51"/>
        <end position="76"/>
    </location>
</feature>
<dbReference type="AlphaFoldDB" id="A0A0D0BYY1"/>
<gene>
    <name evidence="2" type="ORF">GYMLUDRAFT_48044</name>
</gene>
<reference evidence="2 3" key="1">
    <citation type="submission" date="2014-04" db="EMBL/GenBank/DDBJ databases">
        <title>Evolutionary Origins and Diversification of the Mycorrhizal Mutualists.</title>
        <authorList>
            <consortium name="DOE Joint Genome Institute"/>
            <consortium name="Mycorrhizal Genomics Consortium"/>
            <person name="Kohler A."/>
            <person name="Kuo A."/>
            <person name="Nagy L.G."/>
            <person name="Floudas D."/>
            <person name="Copeland A."/>
            <person name="Barry K.W."/>
            <person name="Cichocki N."/>
            <person name="Veneault-Fourrey C."/>
            <person name="LaButti K."/>
            <person name="Lindquist E.A."/>
            <person name="Lipzen A."/>
            <person name="Lundell T."/>
            <person name="Morin E."/>
            <person name="Murat C."/>
            <person name="Riley R."/>
            <person name="Ohm R."/>
            <person name="Sun H."/>
            <person name="Tunlid A."/>
            <person name="Henrissat B."/>
            <person name="Grigoriev I.V."/>
            <person name="Hibbett D.S."/>
            <person name="Martin F."/>
        </authorList>
    </citation>
    <scope>NUCLEOTIDE SEQUENCE [LARGE SCALE GENOMIC DNA]</scope>
    <source>
        <strain evidence="2 3">FD-317 M1</strain>
    </source>
</reference>
<proteinExistence type="predicted"/>